<evidence type="ECO:0000313" key="2">
    <source>
        <dbReference type="Proteomes" id="UP000193144"/>
    </source>
</evidence>
<protein>
    <submittedName>
        <fullName evidence="1">Uncharacterized protein</fullName>
    </submittedName>
</protein>
<dbReference type="OrthoDB" id="4605274at2759"/>
<gene>
    <name evidence="1" type="ORF">BCR34DRAFT_599050</name>
</gene>
<dbReference type="PANTHER" id="PTHR37574">
    <property type="entry name" value="LIPASE B"/>
    <property type="match status" value="1"/>
</dbReference>
<dbReference type="EMBL" id="MCFA01000032">
    <property type="protein sequence ID" value="ORY14495.1"/>
    <property type="molecule type" value="Genomic_DNA"/>
</dbReference>
<dbReference type="STRING" id="1231657.A0A1Y1ZXJ1"/>
<reference evidence="1 2" key="1">
    <citation type="submission" date="2016-07" db="EMBL/GenBank/DDBJ databases">
        <title>Pervasive Adenine N6-methylation of Active Genes in Fungi.</title>
        <authorList>
            <consortium name="DOE Joint Genome Institute"/>
            <person name="Mondo S.J."/>
            <person name="Dannebaum R.O."/>
            <person name="Kuo R.C."/>
            <person name="Labutti K."/>
            <person name="Haridas S."/>
            <person name="Kuo A."/>
            <person name="Salamov A."/>
            <person name="Ahrendt S.R."/>
            <person name="Lipzen A."/>
            <person name="Sullivan W."/>
            <person name="Andreopoulos W.B."/>
            <person name="Clum A."/>
            <person name="Lindquist E."/>
            <person name="Daum C."/>
            <person name="Ramamoorthy G.K."/>
            <person name="Gryganskyi A."/>
            <person name="Culley D."/>
            <person name="Magnuson J.K."/>
            <person name="James T.Y."/>
            <person name="O'Malley M.A."/>
            <person name="Stajich J.E."/>
            <person name="Spatafora J.W."/>
            <person name="Visel A."/>
            <person name="Grigoriev I.V."/>
        </authorList>
    </citation>
    <scope>NUCLEOTIDE SEQUENCE [LARGE SCALE GENOMIC DNA]</scope>
    <source>
        <strain evidence="1 2">CBS 115471</strain>
    </source>
</reference>
<sequence>MILKTKKTNDAMKKTSPARGLTGLRHAKEILNTQWALTFWPSARSHVTDYIAISPDYHGSILLNALCPAIGAVTCAPAVCQQKYDAKFIAKFRAVGGASAWVPTTTLYTATDDVVQLQHGANASAFLQDTRSVGVLNVELQLHCPLLSPALVGTHESLLWGAPLMALIEDALTHDGPASIDRIGNSKWAEVCSKFTADELSFPDVVGTEVAVPVVFAAMFLYPNKVSSEPGAPAYAS</sequence>
<dbReference type="InterPro" id="IPR029058">
    <property type="entry name" value="AB_hydrolase_fold"/>
</dbReference>
<dbReference type="AlphaFoldDB" id="A0A1Y1ZXJ1"/>
<dbReference type="Proteomes" id="UP000193144">
    <property type="component" value="Unassembled WGS sequence"/>
</dbReference>
<organism evidence="1 2">
    <name type="scientific">Clohesyomyces aquaticus</name>
    <dbReference type="NCBI Taxonomy" id="1231657"/>
    <lineage>
        <taxon>Eukaryota</taxon>
        <taxon>Fungi</taxon>
        <taxon>Dikarya</taxon>
        <taxon>Ascomycota</taxon>
        <taxon>Pezizomycotina</taxon>
        <taxon>Dothideomycetes</taxon>
        <taxon>Pleosporomycetidae</taxon>
        <taxon>Pleosporales</taxon>
        <taxon>Lindgomycetaceae</taxon>
        <taxon>Clohesyomyces</taxon>
    </lineage>
</organism>
<keyword evidence="2" id="KW-1185">Reference proteome</keyword>
<dbReference type="Gene3D" id="3.40.50.1820">
    <property type="entry name" value="alpha/beta hydrolase"/>
    <property type="match status" value="1"/>
</dbReference>
<dbReference type="InterPro" id="IPR053228">
    <property type="entry name" value="Stereospecific_Lipase"/>
</dbReference>
<dbReference type="PANTHER" id="PTHR37574:SF1">
    <property type="entry name" value="LIPASE B"/>
    <property type="match status" value="1"/>
</dbReference>
<accession>A0A1Y1ZXJ1</accession>
<comment type="caution">
    <text evidence="1">The sequence shown here is derived from an EMBL/GenBank/DDBJ whole genome shotgun (WGS) entry which is preliminary data.</text>
</comment>
<evidence type="ECO:0000313" key="1">
    <source>
        <dbReference type="EMBL" id="ORY14495.1"/>
    </source>
</evidence>
<name>A0A1Y1ZXJ1_9PLEO</name>
<proteinExistence type="predicted"/>